<dbReference type="RefSeq" id="WP_274260463.1">
    <property type="nucleotide sequence ID" value="NZ_CP117884.1"/>
</dbReference>
<sequence length="191" mass="21148">MRTPDQEKKSRILDSTSSIIMNQGIAAVSLSKIAKEANIASGTIYTYFANKDDLLKQVYLNRKDRVAQAIAQIDDAGDPAQEVSRLMDRMYAFGQTNLDDLLLIREFNQSPLMAQLGIDPSEAYAGFEPLAELTKRGVDAGVFVPDVYPVIMSYAYTPVVEYLLAIRNGGITPEQVPFANIKKLSLRAIVR</sequence>
<dbReference type="Pfam" id="PF00440">
    <property type="entry name" value="TetR_N"/>
    <property type="match status" value="1"/>
</dbReference>
<evidence type="ECO:0000256" key="1">
    <source>
        <dbReference type="ARBA" id="ARBA00023015"/>
    </source>
</evidence>
<evidence type="ECO:0000256" key="3">
    <source>
        <dbReference type="ARBA" id="ARBA00023163"/>
    </source>
</evidence>
<dbReference type="PRINTS" id="PR00455">
    <property type="entry name" value="HTHTETR"/>
</dbReference>
<dbReference type="InterPro" id="IPR001647">
    <property type="entry name" value="HTH_TetR"/>
</dbReference>
<organism evidence="6 7">
    <name type="scientific">Lacticaseibacillus pabuli</name>
    <dbReference type="NCBI Taxonomy" id="3025672"/>
    <lineage>
        <taxon>Bacteria</taxon>
        <taxon>Bacillati</taxon>
        <taxon>Bacillota</taxon>
        <taxon>Bacilli</taxon>
        <taxon>Lactobacillales</taxon>
        <taxon>Lactobacillaceae</taxon>
        <taxon>Lacticaseibacillus</taxon>
    </lineage>
</organism>
<feature type="DNA-binding region" description="H-T-H motif" evidence="4">
    <location>
        <begin position="29"/>
        <end position="48"/>
    </location>
</feature>
<dbReference type="EMBL" id="CP117884">
    <property type="protein sequence ID" value="WDF82772.1"/>
    <property type="molecule type" value="Genomic_DNA"/>
</dbReference>
<feature type="domain" description="HTH tetR-type" evidence="5">
    <location>
        <begin position="6"/>
        <end position="66"/>
    </location>
</feature>
<keyword evidence="1" id="KW-0805">Transcription regulation</keyword>
<dbReference type="PANTHER" id="PTHR30055">
    <property type="entry name" value="HTH-TYPE TRANSCRIPTIONAL REGULATOR RUTR"/>
    <property type="match status" value="1"/>
</dbReference>
<dbReference type="SUPFAM" id="SSF46689">
    <property type="entry name" value="Homeodomain-like"/>
    <property type="match status" value="1"/>
</dbReference>
<dbReference type="Gene3D" id="1.10.357.10">
    <property type="entry name" value="Tetracycline Repressor, domain 2"/>
    <property type="match status" value="1"/>
</dbReference>
<evidence type="ECO:0000259" key="5">
    <source>
        <dbReference type="PROSITE" id="PS50977"/>
    </source>
</evidence>
<dbReference type="InterPro" id="IPR009057">
    <property type="entry name" value="Homeodomain-like_sf"/>
</dbReference>
<accession>A0ABY7WRG2</accession>
<evidence type="ECO:0000313" key="6">
    <source>
        <dbReference type="EMBL" id="WDF82772.1"/>
    </source>
</evidence>
<dbReference type="PROSITE" id="PS01081">
    <property type="entry name" value="HTH_TETR_1"/>
    <property type="match status" value="1"/>
</dbReference>
<gene>
    <name evidence="6" type="ORF">PQ472_00600</name>
</gene>
<keyword evidence="7" id="KW-1185">Reference proteome</keyword>
<reference evidence="6 7" key="1">
    <citation type="submission" date="2023-02" db="EMBL/GenBank/DDBJ databases">
        <title>Genome sequence of Lacticaseibacillus sp. KACC 23028.</title>
        <authorList>
            <person name="Kim S."/>
            <person name="Heo J."/>
            <person name="Kwon S.-W."/>
        </authorList>
    </citation>
    <scope>NUCLEOTIDE SEQUENCE [LARGE SCALE GENOMIC DNA]</scope>
    <source>
        <strain evidence="6 7">KACC 23028</strain>
    </source>
</reference>
<evidence type="ECO:0000313" key="7">
    <source>
        <dbReference type="Proteomes" id="UP001220377"/>
    </source>
</evidence>
<evidence type="ECO:0000256" key="4">
    <source>
        <dbReference type="PROSITE-ProRule" id="PRU00335"/>
    </source>
</evidence>
<dbReference type="InterPro" id="IPR050109">
    <property type="entry name" value="HTH-type_TetR-like_transc_reg"/>
</dbReference>
<name>A0ABY7WRG2_9LACO</name>
<dbReference type="PROSITE" id="PS50977">
    <property type="entry name" value="HTH_TETR_2"/>
    <property type="match status" value="1"/>
</dbReference>
<dbReference type="InterPro" id="IPR023772">
    <property type="entry name" value="DNA-bd_HTH_TetR-type_CS"/>
</dbReference>
<keyword evidence="3" id="KW-0804">Transcription</keyword>
<dbReference type="Proteomes" id="UP001220377">
    <property type="component" value="Chromosome"/>
</dbReference>
<proteinExistence type="predicted"/>
<dbReference type="PANTHER" id="PTHR30055:SF234">
    <property type="entry name" value="HTH-TYPE TRANSCRIPTIONAL REGULATOR BETI"/>
    <property type="match status" value="1"/>
</dbReference>
<protein>
    <submittedName>
        <fullName evidence="6">TetR/AcrR family transcriptional regulator</fullName>
    </submittedName>
</protein>
<evidence type="ECO:0000256" key="2">
    <source>
        <dbReference type="ARBA" id="ARBA00023125"/>
    </source>
</evidence>
<keyword evidence="2 4" id="KW-0238">DNA-binding</keyword>